<dbReference type="GeneID" id="27363146"/>
<sequence>MPAMSSPELAAVFVKTTDFQSFGLQLEQITRIKTSPLPGTGSGDWTMSTSKEGWTIASNILQYERVSHASKTGRRRPSSTIQSQRKNLRTRAPEFLGKIRVSTDESFTDASLHSAKGDVLAHAYTYTFKPNPGYSSYYVGSVEIHAYLKAVAKKHHIEKYITYNQKLTSAIWDEEKGIWNLSFEVSSPEDPSRNYTFDRTCHIAWKWPAIPGLDIFAGHLCHSAGWEDNYDFTVVKHMKAFVRSPTWIVPSQGFVDPRDEGPKDFQYTEEEKREFRDDPDKFLDYRKQIEWDINRTFPTLLKNNDRQQEAQKIFAKIMRMRLGEDERLATAMIPGLFHVPGTDFTWNLAWYLKKPINFLHAPGS</sequence>
<protein>
    <submittedName>
        <fullName evidence="4">Uncharacterized protein</fullName>
    </submittedName>
</protein>
<name>A0A0D2A8Y1_9EURO</name>
<dbReference type="AlphaFoldDB" id="A0A0D2A8Y1"/>
<dbReference type="STRING" id="215243.A0A0D2A8Y1"/>
<proteinExistence type="inferred from homology"/>
<dbReference type="SUPFAM" id="SSF51905">
    <property type="entry name" value="FAD/NAD(P)-binding domain"/>
    <property type="match status" value="1"/>
</dbReference>
<reference evidence="4 5" key="1">
    <citation type="submission" date="2015-01" db="EMBL/GenBank/DDBJ databases">
        <title>The Genome Sequence of Exophiala oligosperma CBS72588.</title>
        <authorList>
            <consortium name="The Broad Institute Genomics Platform"/>
            <person name="Cuomo C."/>
            <person name="de Hoog S."/>
            <person name="Gorbushina A."/>
            <person name="Stielow B."/>
            <person name="Teixiera M."/>
            <person name="Abouelleil A."/>
            <person name="Chapman S.B."/>
            <person name="Priest M."/>
            <person name="Young S.K."/>
            <person name="Wortman J."/>
            <person name="Nusbaum C."/>
            <person name="Birren B."/>
        </authorList>
    </citation>
    <scope>NUCLEOTIDE SEQUENCE [LARGE SCALE GENOMIC DNA]</scope>
    <source>
        <strain evidence="4 5">CBS 72588</strain>
    </source>
</reference>
<dbReference type="EMBL" id="KN847349">
    <property type="protein sequence ID" value="KIW36786.1"/>
    <property type="molecule type" value="Genomic_DNA"/>
</dbReference>
<dbReference type="Proteomes" id="UP000053342">
    <property type="component" value="Unassembled WGS sequence"/>
</dbReference>
<comment type="similarity">
    <text evidence="2">Belongs to the FAD-binding monooxygenase family.</text>
</comment>
<comment type="cofactor">
    <cofactor evidence="1">
        <name>FAD</name>
        <dbReference type="ChEBI" id="CHEBI:57692"/>
    </cofactor>
</comment>
<evidence type="ECO:0000313" key="4">
    <source>
        <dbReference type="EMBL" id="KIW36786.1"/>
    </source>
</evidence>
<dbReference type="OrthoDB" id="74360at2759"/>
<dbReference type="Gene3D" id="3.50.50.60">
    <property type="entry name" value="FAD/NAD(P)-binding domain"/>
    <property type="match status" value="1"/>
</dbReference>
<dbReference type="InterPro" id="IPR051209">
    <property type="entry name" value="FAD-bind_Monooxygenase_sf"/>
</dbReference>
<evidence type="ECO:0000256" key="1">
    <source>
        <dbReference type="ARBA" id="ARBA00001974"/>
    </source>
</evidence>
<organism evidence="4 5">
    <name type="scientific">Exophiala oligosperma</name>
    <dbReference type="NCBI Taxonomy" id="215243"/>
    <lineage>
        <taxon>Eukaryota</taxon>
        <taxon>Fungi</taxon>
        <taxon>Dikarya</taxon>
        <taxon>Ascomycota</taxon>
        <taxon>Pezizomycotina</taxon>
        <taxon>Eurotiomycetes</taxon>
        <taxon>Chaetothyriomycetidae</taxon>
        <taxon>Chaetothyriales</taxon>
        <taxon>Herpotrichiellaceae</taxon>
        <taxon>Exophiala</taxon>
    </lineage>
</organism>
<evidence type="ECO:0000256" key="3">
    <source>
        <dbReference type="SAM" id="MobiDB-lite"/>
    </source>
</evidence>
<feature type="region of interest" description="Disordered" evidence="3">
    <location>
        <begin position="67"/>
        <end position="87"/>
    </location>
</feature>
<accession>A0A0D2A8Y1</accession>
<dbReference type="HOGENOM" id="CLU_760838_0_0_1"/>
<evidence type="ECO:0000313" key="5">
    <source>
        <dbReference type="Proteomes" id="UP000053342"/>
    </source>
</evidence>
<dbReference type="PANTHER" id="PTHR42877">
    <property type="entry name" value="L-ORNITHINE N(5)-MONOOXYGENASE-RELATED"/>
    <property type="match status" value="1"/>
</dbReference>
<evidence type="ECO:0000256" key="2">
    <source>
        <dbReference type="ARBA" id="ARBA00010139"/>
    </source>
</evidence>
<keyword evidence="5" id="KW-1185">Reference proteome</keyword>
<gene>
    <name evidence="4" type="ORF">PV06_11072</name>
</gene>
<dbReference type="InterPro" id="IPR036188">
    <property type="entry name" value="FAD/NAD-bd_sf"/>
</dbReference>
<dbReference type="PANTHER" id="PTHR42877:SF7">
    <property type="entry name" value="FLAVIN-BINDING MONOOXYGENASE-RELATED"/>
    <property type="match status" value="1"/>
</dbReference>
<dbReference type="VEuPathDB" id="FungiDB:PV06_11072"/>
<dbReference type="RefSeq" id="XP_016257002.1">
    <property type="nucleotide sequence ID" value="XM_016412689.1"/>
</dbReference>